<dbReference type="InterPro" id="IPR001646">
    <property type="entry name" value="5peptide_repeat"/>
</dbReference>
<dbReference type="Proteomes" id="UP000014760">
    <property type="component" value="Unassembled WGS sequence"/>
</dbReference>
<evidence type="ECO:0000313" key="6">
    <source>
        <dbReference type="Proteomes" id="UP000014760"/>
    </source>
</evidence>
<reference evidence="5" key="3">
    <citation type="submission" date="2015-06" db="UniProtKB">
        <authorList>
            <consortium name="EnsemblMetazoa"/>
        </authorList>
    </citation>
    <scope>IDENTIFICATION</scope>
</reference>
<feature type="transmembrane region" description="Helical" evidence="2">
    <location>
        <begin position="288"/>
        <end position="310"/>
    </location>
</feature>
<dbReference type="Pfam" id="PF00805">
    <property type="entry name" value="Pentapeptide"/>
    <property type="match status" value="1"/>
</dbReference>
<keyword evidence="2" id="KW-0472">Membrane</keyword>
<evidence type="ECO:0000256" key="1">
    <source>
        <dbReference type="SAM" id="MobiDB-lite"/>
    </source>
</evidence>
<name>R7ULW6_CAPTE</name>
<reference evidence="6" key="1">
    <citation type="submission" date="2012-12" db="EMBL/GenBank/DDBJ databases">
        <authorList>
            <person name="Hellsten U."/>
            <person name="Grimwood J."/>
            <person name="Chapman J.A."/>
            <person name="Shapiro H."/>
            <person name="Aerts A."/>
            <person name="Otillar R.P."/>
            <person name="Terry A.Y."/>
            <person name="Boore J.L."/>
            <person name="Simakov O."/>
            <person name="Marletaz F."/>
            <person name="Cho S.-J."/>
            <person name="Edsinger-Gonzales E."/>
            <person name="Havlak P."/>
            <person name="Kuo D.-H."/>
            <person name="Larsson T."/>
            <person name="Lv J."/>
            <person name="Arendt D."/>
            <person name="Savage R."/>
            <person name="Osoegawa K."/>
            <person name="de Jong P."/>
            <person name="Lindberg D.R."/>
            <person name="Seaver E.C."/>
            <person name="Weisblat D.A."/>
            <person name="Putnam N.H."/>
            <person name="Grigoriev I.V."/>
            <person name="Rokhsar D.S."/>
        </authorList>
    </citation>
    <scope>NUCLEOTIDE SEQUENCE</scope>
    <source>
        <strain evidence="6">I ESC-2004</strain>
    </source>
</reference>
<keyword evidence="6" id="KW-1185">Reference proteome</keyword>
<protein>
    <recommendedName>
        <fullName evidence="3">CD-NTase associated protein 4-like DNA endonuclease domain-containing protein</fullName>
    </recommendedName>
</protein>
<dbReference type="Gene3D" id="2.160.20.80">
    <property type="entry name" value="E3 ubiquitin-protein ligase SopA"/>
    <property type="match status" value="1"/>
</dbReference>
<accession>R7ULW6</accession>
<feature type="non-terminal residue" evidence="4">
    <location>
        <position position="449"/>
    </location>
</feature>
<evidence type="ECO:0000313" key="4">
    <source>
        <dbReference type="EMBL" id="ELU07524.1"/>
    </source>
</evidence>
<dbReference type="AlphaFoldDB" id="R7ULW6"/>
<evidence type="ECO:0000259" key="3">
    <source>
        <dbReference type="Pfam" id="PF14130"/>
    </source>
</evidence>
<evidence type="ECO:0000256" key="2">
    <source>
        <dbReference type="SAM" id="Phobius"/>
    </source>
</evidence>
<feature type="domain" description="CD-NTase associated protein 4-like DNA endonuclease" evidence="3">
    <location>
        <begin position="32"/>
        <end position="101"/>
    </location>
</feature>
<dbReference type="Pfam" id="PF14130">
    <property type="entry name" value="Cap4_nuclease"/>
    <property type="match status" value="1"/>
</dbReference>
<feature type="non-terminal residue" evidence="4">
    <location>
        <position position="1"/>
    </location>
</feature>
<dbReference type="EMBL" id="KB299830">
    <property type="protein sequence ID" value="ELU07524.1"/>
    <property type="molecule type" value="Genomic_DNA"/>
</dbReference>
<keyword evidence="2" id="KW-0812">Transmembrane</keyword>
<dbReference type="InterPro" id="IPR025382">
    <property type="entry name" value="Cap4-like_endonuclease_dom"/>
</dbReference>
<feature type="region of interest" description="Disordered" evidence="1">
    <location>
        <begin position="1"/>
        <end position="25"/>
    </location>
</feature>
<dbReference type="GO" id="GO:0004518">
    <property type="term" value="F:nuclease activity"/>
    <property type="evidence" value="ECO:0007669"/>
    <property type="project" value="InterPro"/>
</dbReference>
<gene>
    <name evidence="4" type="ORF">CAPTEDRAFT_197708</name>
</gene>
<dbReference type="EMBL" id="AMQN01042941">
    <property type="status" value="NOT_ANNOTATED_CDS"/>
    <property type="molecule type" value="Genomic_DNA"/>
</dbReference>
<sequence>EENVTIQDQLPLGIPQHDPSGAPALHYDQAPRTRRGFSYQDYAAFSLALRSLKDESYTELWQEHHEDILAVWRDGLFDLYQVKTRDQADSPWKLSDEELRKCLRRFCALEVQDGTKIKRYVVYSNVKSYLPAPSAGAVARAQSPAVIKHELMNAASAALPAESRTVVDELSRKLAVPVARLEAVLQKLDFIVGPGLDAFQEIAPFSLCNADSRLHNWPLNTVRRLQEDLVLRINKAGSLGAVTPLDLHTSLSGSTGVADVEVWSRRLSVAEIQKQVDRWISRRRRGKFAVVGGFGSLAIIFGALLLRPVFQETPAQHALNVVQGSAGLVRPAEFRESIAIIRAAKLRLDGVSWSHADLVCQDMSDLSMARATGEGVKGTGANFDRAFLSSSWFKQGELNGSRFQFARMDDINLEGANMVAANLYGAEARNAKMAGVTLDAANVSHGDFA</sequence>
<dbReference type="EnsemblMetazoa" id="CapteT197708">
    <property type="protein sequence ID" value="CapteP197708"/>
    <property type="gene ID" value="CapteG197708"/>
</dbReference>
<dbReference type="HOGENOM" id="CLU_610576_0_0_1"/>
<proteinExistence type="predicted"/>
<dbReference type="SUPFAM" id="SSF141571">
    <property type="entry name" value="Pentapeptide repeat-like"/>
    <property type="match status" value="1"/>
</dbReference>
<reference evidence="4 6" key="2">
    <citation type="journal article" date="2013" name="Nature">
        <title>Insights into bilaterian evolution from three spiralian genomes.</title>
        <authorList>
            <person name="Simakov O."/>
            <person name="Marletaz F."/>
            <person name="Cho S.J."/>
            <person name="Edsinger-Gonzales E."/>
            <person name="Havlak P."/>
            <person name="Hellsten U."/>
            <person name="Kuo D.H."/>
            <person name="Larsson T."/>
            <person name="Lv J."/>
            <person name="Arendt D."/>
            <person name="Savage R."/>
            <person name="Osoegawa K."/>
            <person name="de Jong P."/>
            <person name="Grimwood J."/>
            <person name="Chapman J.A."/>
            <person name="Shapiro H."/>
            <person name="Aerts A."/>
            <person name="Otillar R.P."/>
            <person name="Terry A.Y."/>
            <person name="Boore J.L."/>
            <person name="Grigoriev I.V."/>
            <person name="Lindberg D.R."/>
            <person name="Seaver E.C."/>
            <person name="Weisblat D.A."/>
            <person name="Putnam N.H."/>
            <person name="Rokhsar D.S."/>
        </authorList>
    </citation>
    <scope>NUCLEOTIDE SEQUENCE</scope>
    <source>
        <strain evidence="4 6">I ESC-2004</strain>
    </source>
</reference>
<evidence type="ECO:0000313" key="5">
    <source>
        <dbReference type="EnsemblMetazoa" id="CapteP197708"/>
    </source>
</evidence>
<keyword evidence="2" id="KW-1133">Transmembrane helix</keyword>
<organism evidence="4">
    <name type="scientific">Capitella teleta</name>
    <name type="common">Polychaete worm</name>
    <dbReference type="NCBI Taxonomy" id="283909"/>
    <lineage>
        <taxon>Eukaryota</taxon>
        <taxon>Metazoa</taxon>
        <taxon>Spiralia</taxon>
        <taxon>Lophotrochozoa</taxon>
        <taxon>Annelida</taxon>
        <taxon>Polychaeta</taxon>
        <taxon>Sedentaria</taxon>
        <taxon>Scolecida</taxon>
        <taxon>Capitellidae</taxon>
        <taxon>Capitella</taxon>
    </lineage>
</organism>